<evidence type="ECO:0000313" key="12">
    <source>
        <dbReference type="EMBL" id="MCV3273202.1"/>
    </source>
</evidence>
<feature type="signal peptide" evidence="10">
    <location>
        <begin position="1"/>
        <end position="25"/>
    </location>
</feature>
<evidence type="ECO:0000256" key="10">
    <source>
        <dbReference type="SAM" id="SignalP"/>
    </source>
</evidence>
<comment type="pathway">
    <text evidence="1 9">Cell wall biogenesis; peptidoglycan biosynthesis.</text>
</comment>
<feature type="chain" id="PRO_5045603127" evidence="10">
    <location>
        <begin position="26"/>
        <end position="213"/>
    </location>
</feature>
<organism evidence="12 13">
    <name type="scientific">Roseobacter sinensis</name>
    <dbReference type="NCBI Taxonomy" id="2931391"/>
    <lineage>
        <taxon>Bacteria</taxon>
        <taxon>Pseudomonadati</taxon>
        <taxon>Pseudomonadota</taxon>
        <taxon>Alphaproteobacteria</taxon>
        <taxon>Rhodobacterales</taxon>
        <taxon>Roseobacteraceae</taxon>
        <taxon>Roseobacter</taxon>
    </lineage>
</organism>
<keyword evidence="3" id="KW-0328">Glycosyltransferase</keyword>
<evidence type="ECO:0000256" key="1">
    <source>
        <dbReference type="ARBA" id="ARBA00004752"/>
    </source>
</evidence>
<evidence type="ECO:0000256" key="8">
    <source>
        <dbReference type="ARBA" id="ARBA00023316"/>
    </source>
</evidence>
<evidence type="ECO:0000256" key="5">
    <source>
        <dbReference type="ARBA" id="ARBA00022801"/>
    </source>
</evidence>
<keyword evidence="10" id="KW-0732">Signal</keyword>
<dbReference type="PANTHER" id="PTHR30582">
    <property type="entry name" value="L,D-TRANSPEPTIDASE"/>
    <property type="match status" value="1"/>
</dbReference>
<dbReference type="PROSITE" id="PS52029">
    <property type="entry name" value="LD_TPASE"/>
    <property type="match status" value="1"/>
</dbReference>
<dbReference type="Gene3D" id="2.40.440.10">
    <property type="entry name" value="L,D-transpeptidase catalytic domain-like"/>
    <property type="match status" value="1"/>
</dbReference>
<keyword evidence="6 9" id="KW-0133">Cell shape</keyword>
<keyword evidence="5" id="KW-0378">Hydrolase</keyword>
<reference evidence="12 13" key="1">
    <citation type="submission" date="2022-04" db="EMBL/GenBank/DDBJ databases">
        <title>Roseobacter sp. WL0113 is a bacterium isolated from neritic sediment.</title>
        <authorList>
            <person name="Wang L."/>
            <person name="He W."/>
            <person name="Zhang D.-F."/>
        </authorList>
    </citation>
    <scope>NUCLEOTIDE SEQUENCE [LARGE SCALE GENOMIC DNA]</scope>
    <source>
        <strain evidence="12 13">WL0113</strain>
    </source>
</reference>
<dbReference type="InterPro" id="IPR038063">
    <property type="entry name" value="Transpep_catalytic_dom"/>
</dbReference>
<feature type="domain" description="L,D-TPase catalytic" evidence="11">
    <location>
        <begin position="74"/>
        <end position="210"/>
    </location>
</feature>
<sequence>MLTRRHFISTSAALFSAPLASPVLAKSWPTNSEKAAWDAQVTPVGYDPATSNPWGLQSRFLPQRVTANDGLKPGDIHVDAVARYLYHIEDGGTAMRYGVAIARGNLYEPGTYTIKRKVEWPHWTPTASMIERNPEYAQWADGQEPGPSNPLGSRALYLFVGNRDTYLRIHGSPEARSIGGRASSGCVRMVMAHINDLYPNVQIGSTAHLYAAE</sequence>
<protein>
    <submittedName>
        <fullName evidence="12">L,D-transpeptidase</fullName>
    </submittedName>
</protein>
<feature type="active site" description="Nucleophile" evidence="9">
    <location>
        <position position="186"/>
    </location>
</feature>
<accession>A0ABT3BI02</accession>
<name>A0ABT3BI02_9RHOB</name>
<dbReference type="CDD" id="cd16913">
    <property type="entry name" value="YkuD_like"/>
    <property type="match status" value="1"/>
</dbReference>
<evidence type="ECO:0000313" key="13">
    <source>
        <dbReference type="Proteomes" id="UP001208690"/>
    </source>
</evidence>
<evidence type="ECO:0000256" key="9">
    <source>
        <dbReference type="PROSITE-ProRule" id="PRU01373"/>
    </source>
</evidence>
<feature type="active site" description="Proton donor/acceptor" evidence="9">
    <location>
        <position position="170"/>
    </location>
</feature>
<gene>
    <name evidence="12" type="ORF">MUB52_17350</name>
</gene>
<evidence type="ECO:0000256" key="7">
    <source>
        <dbReference type="ARBA" id="ARBA00022984"/>
    </source>
</evidence>
<evidence type="ECO:0000256" key="2">
    <source>
        <dbReference type="ARBA" id="ARBA00005992"/>
    </source>
</evidence>
<comment type="similarity">
    <text evidence="2">Belongs to the YkuD family.</text>
</comment>
<dbReference type="Proteomes" id="UP001208690">
    <property type="component" value="Unassembled WGS sequence"/>
</dbReference>
<dbReference type="Pfam" id="PF03734">
    <property type="entry name" value="YkuD"/>
    <property type="match status" value="1"/>
</dbReference>
<evidence type="ECO:0000259" key="11">
    <source>
        <dbReference type="PROSITE" id="PS52029"/>
    </source>
</evidence>
<dbReference type="EMBL" id="JALIEB010000013">
    <property type="protein sequence ID" value="MCV3273202.1"/>
    <property type="molecule type" value="Genomic_DNA"/>
</dbReference>
<keyword evidence="4" id="KW-0808">Transferase</keyword>
<keyword evidence="8 9" id="KW-0961">Cell wall biogenesis/degradation</keyword>
<keyword evidence="13" id="KW-1185">Reference proteome</keyword>
<proteinExistence type="inferred from homology"/>
<evidence type="ECO:0000256" key="3">
    <source>
        <dbReference type="ARBA" id="ARBA00022676"/>
    </source>
</evidence>
<dbReference type="InterPro" id="IPR005490">
    <property type="entry name" value="LD_TPept_cat_dom"/>
</dbReference>
<keyword evidence="7 9" id="KW-0573">Peptidoglycan synthesis</keyword>
<dbReference type="RefSeq" id="WP_013959879.1">
    <property type="nucleotide sequence ID" value="NZ_JALIEB010000013.1"/>
</dbReference>
<dbReference type="SUPFAM" id="SSF141523">
    <property type="entry name" value="L,D-transpeptidase catalytic domain-like"/>
    <property type="match status" value="1"/>
</dbReference>
<comment type="caution">
    <text evidence="12">The sequence shown here is derived from an EMBL/GenBank/DDBJ whole genome shotgun (WGS) entry which is preliminary data.</text>
</comment>
<dbReference type="PANTHER" id="PTHR30582:SF24">
    <property type="entry name" value="L,D-TRANSPEPTIDASE ERFK_SRFK-RELATED"/>
    <property type="match status" value="1"/>
</dbReference>
<evidence type="ECO:0000256" key="4">
    <source>
        <dbReference type="ARBA" id="ARBA00022679"/>
    </source>
</evidence>
<dbReference type="InterPro" id="IPR050979">
    <property type="entry name" value="LD-transpeptidase"/>
</dbReference>
<evidence type="ECO:0000256" key="6">
    <source>
        <dbReference type="ARBA" id="ARBA00022960"/>
    </source>
</evidence>